<evidence type="ECO:0000256" key="1">
    <source>
        <dbReference type="ARBA" id="ARBA00004586"/>
    </source>
</evidence>
<dbReference type="InterPro" id="IPR037765">
    <property type="entry name" value="C2B_Tricalbin"/>
</dbReference>
<evidence type="ECO:0000313" key="8">
    <source>
        <dbReference type="EMBL" id="KAK8853111.1"/>
    </source>
</evidence>
<evidence type="ECO:0000256" key="3">
    <source>
        <dbReference type="ARBA" id="ARBA00022737"/>
    </source>
</evidence>
<feature type="region of interest" description="Disordered" evidence="6">
    <location>
        <begin position="1254"/>
        <end position="1335"/>
    </location>
</feature>
<keyword evidence="2" id="KW-0812">Transmembrane</keyword>
<gene>
    <name evidence="8" type="ORF">IAR55_003812</name>
</gene>
<dbReference type="CDD" id="cd21676">
    <property type="entry name" value="SMP_Mug190"/>
    <property type="match status" value="1"/>
</dbReference>
<feature type="compositionally biased region" description="Low complexity" evidence="6">
    <location>
        <begin position="84"/>
        <end position="108"/>
    </location>
</feature>
<dbReference type="GO" id="GO:0005789">
    <property type="term" value="C:endoplasmic reticulum membrane"/>
    <property type="evidence" value="ECO:0007669"/>
    <property type="project" value="UniProtKB-SubCell"/>
</dbReference>
<feature type="compositionally biased region" description="Basic and acidic residues" evidence="6">
    <location>
        <begin position="1374"/>
        <end position="1391"/>
    </location>
</feature>
<name>A0AAW0YL18_9TREE</name>
<dbReference type="PROSITE" id="PS50004">
    <property type="entry name" value="C2"/>
    <property type="match status" value="2"/>
</dbReference>
<dbReference type="Gene3D" id="2.60.40.150">
    <property type="entry name" value="C2 domain"/>
    <property type="match status" value="2"/>
</dbReference>
<dbReference type="Pfam" id="PF25669">
    <property type="entry name" value="SMP_MUG190-like"/>
    <property type="match status" value="2"/>
</dbReference>
<dbReference type="GO" id="GO:0061817">
    <property type="term" value="P:endoplasmic reticulum-plasma membrane tethering"/>
    <property type="evidence" value="ECO:0007669"/>
    <property type="project" value="InterPro"/>
</dbReference>
<protein>
    <recommendedName>
        <fullName evidence="7">C2 domain-containing protein</fullName>
    </recommendedName>
</protein>
<feature type="compositionally biased region" description="Polar residues" evidence="6">
    <location>
        <begin position="1027"/>
        <end position="1044"/>
    </location>
</feature>
<evidence type="ECO:0000256" key="4">
    <source>
        <dbReference type="ARBA" id="ARBA00022824"/>
    </source>
</evidence>
<evidence type="ECO:0000313" key="9">
    <source>
        <dbReference type="Proteomes" id="UP001388673"/>
    </source>
</evidence>
<comment type="subcellular location">
    <subcellularLocation>
        <location evidence="1">Endoplasmic reticulum membrane</location>
    </subcellularLocation>
</comment>
<evidence type="ECO:0000256" key="5">
    <source>
        <dbReference type="ARBA" id="ARBA00022989"/>
    </source>
</evidence>
<feature type="region of interest" description="Disordered" evidence="6">
    <location>
        <begin position="1"/>
        <end position="153"/>
    </location>
</feature>
<evidence type="ECO:0000256" key="2">
    <source>
        <dbReference type="ARBA" id="ARBA00022692"/>
    </source>
</evidence>
<dbReference type="PANTHER" id="PTHR47348">
    <property type="entry name" value="MEIOTICALLY UP-REGULATED GENE 190 PROTEIN"/>
    <property type="match status" value="1"/>
</dbReference>
<feature type="region of interest" description="Disordered" evidence="6">
    <location>
        <begin position="342"/>
        <end position="462"/>
    </location>
</feature>
<keyword evidence="9" id="KW-1185">Reference proteome</keyword>
<feature type="region of interest" description="Disordered" evidence="6">
    <location>
        <begin position="1153"/>
        <end position="1196"/>
    </location>
</feature>
<feature type="domain" description="C2" evidence="7">
    <location>
        <begin position="805"/>
        <end position="956"/>
    </location>
</feature>
<keyword evidence="4" id="KW-0256">Endoplasmic reticulum</keyword>
<feature type="compositionally biased region" description="Polar residues" evidence="6">
    <location>
        <begin position="133"/>
        <end position="153"/>
    </location>
</feature>
<comment type="caution">
    <text evidence="8">The sequence shown here is derived from an EMBL/GenBank/DDBJ whole genome shotgun (WGS) entry which is preliminary data.</text>
</comment>
<dbReference type="InterPro" id="IPR037767">
    <property type="entry name" value="C2A_Mug190-like"/>
</dbReference>
<feature type="region of interest" description="Disordered" evidence="6">
    <location>
        <begin position="1027"/>
        <end position="1066"/>
    </location>
</feature>
<keyword evidence="5" id="KW-1133">Transmembrane helix</keyword>
<feature type="compositionally biased region" description="Basic and acidic residues" evidence="6">
    <location>
        <begin position="411"/>
        <end position="420"/>
    </location>
</feature>
<dbReference type="RefSeq" id="XP_066802297.1">
    <property type="nucleotide sequence ID" value="XM_066946918.1"/>
</dbReference>
<feature type="compositionally biased region" description="Acidic residues" evidence="6">
    <location>
        <begin position="1261"/>
        <end position="1283"/>
    </location>
</feature>
<feature type="region of interest" description="Disordered" evidence="6">
    <location>
        <begin position="1363"/>
        <end position="1391"/>
    </location>
</feature>
<dbReference type="SMART" id="SM00239">
    <property type="entry name" value="C2"/>
    <property type="match status" value="2"/>
</dbReference>
<dbReference type="CDD" id="cd04052">
    <property type="entry name" value="C2B_Tricalbin-like"/>
    <property type="match status" value="1"/>
</dbReference>
<evidence type="ECO:0000259" key="7">
    <source>
        <dbReference type="PROSITE" id="PS50004"/>
    </source>
</evidence>
<dbReference type="InterPro" id="IPR000008">
    <property type="entry name" value="C2_dom"/>
</dbReference>
<feature type="compositionally biased region" description="Pro residues" evidence="6">
    <location>
        <begin position="1"/>
        <end position="11"/>
    </location>
</feature>
<proteinExistence type="predicted"/>
<dbReference type="Pfam" id="PF00168">
    <property type="entry name" value="C2"/>
    <property type="match status" value="2"/>
</dbReference>
<accession>A0AAW0YL18</accession>
<reference evidence="8 9" key="1">
    <citation type="journal article" date="2024" name="bioRxiv">
        <title>Comparative genomics of Cryptococcus and Kwoniella reveals pathogenesis evolution and contrasting karyotype dynamics via intercentromeric recombination or chromosome fusion.</title>
        <authorList>
            <person name="Coelho M.A."/>
            <person name="David-Palma M."/>
            <person name="Shea T."/>
            <person name="Bowers K."/>
            <person name="McGinley-Smith S."/>
            <person name="Mohammad A.W."/>
            <person name="Gnirke A."/>
            <person name="Yurkov A.M."/>
            <person name="Nowrousian M."/>
            <person name="Sun S."/>
            <person name="Cuomo C.A."/>
            <person name="Heitman J."/>
        </authorList>
    </citation>
    <scope>NUCLEOTIDE SEQUENCE [LARGE SCALE GENOMIC DNA]</scope>
    <source>
        <strain evidence="8 9">CBS 13917</strain>
    </source>
</reference>
<feature type="compositionally biased region" description="Basic and acidic residues" evidence="6">
    <location>
        <begin position="113"/>
        <end position="130"/>
    </location>
</feature>
<organism evidence="8 9">
    <name type="scientific">Kwoniella newhampshirensis</name>
    <dbReference type="NCBI Taxonomy" id="1651941"/>
    <lineage>
        <taxon>Eukaryota</taxon>
        <taxon>Fungi</taxon>
        <taxon>Dikarya</taxon>
        <taxon>Basidiomycota</taxon>
        <taxon>Agaricomycotina</taxon>
        <taxon>Tremellomycetes</taxon>
        <taxon>Tremellales</taxon>
        <taxon>Cryptococcaceae</taxon>
        <taxon>Kwoniella</taxon>
    </lineage>
</organism>
<keyword evidence="3" id="KW-0677">Repeat</keyword>
<dbReference type="SUPFAM" id="SSF49562">
    <property type="entry name" value="C2 domain (Calcium/lipid-binding domain, CaLB)"/>
    <property type="match status" value="2"/>
</dbReference>
<keyword evidence="5" id="KW-0472">Membrane</keyword>
<evidence type="ECO:0000256" key="6">
    <source>
        <dbReference type="SAM" id="MobiDB-lite"/>
    </source>
</evidence>
<dbReference type="GeneID" id="92181070"/>
<feature type="compositionally biased region" description="Polar residues" evidence="6">
    <location>
        <begin position="1183"/>
        <end position="1195"/>
    </location>
</feature>
<dbReference type="Proteomes" id="UP001388673">
    <property type="component" value="Unassembled WGS sequence"/>
</dbReference>
<dbReference type="KEGG" id="kne:92181070"/>
<feature type="region of interest" description="Disordered" evidence="6">
    <location>
        <begin position="166"/>
        <end position="188"/>
    </location>
</feature>
<sequence length="1391" mass="153002">MSQPPPLPPRRVTPSSHPGGQVEEDEPSLAASVPPVAVTSMAPTPPPLPPRISSSRATTPAPLILNEEPVPTEINTVIPPPSASSPVTVAITPATPPDSTSPTSPNSPLSGETPDRIRVSSDGRSFHQDPSDDSTPPQAINLEATSSVSTTFSRIPRSASPAVDILSSAFPKPPPLPPRKPKASQKTDEDSALFGAPLSEWLLYFVFLLFMTLSRVSPLWFMVGACGGLAYITTGIDVSFSARFGGKSCQIEEQREATSEEKAAVDWVNHALYALFPLISTDVLTPFIDLLEDALAEQVPPIVTSVRLTSASLGSQPVLLTSLRSLTDQEWFASLTLHKQSREDPAKGHRRYASSPSNTSAQKPRAPKMSRSISTSSVASGAGSDDVAREAQTRRKRDRILQKVSRGRNVPRSEDGDHTPQHNGSGAVSRDGQDNQGDAGVPDGERKHGGFGDTDMDEEDPNVGQYVNFQVGFEYTRNEDAKRKGRGLHCLSYFGIGVKGIGRSEVPVYIDVLSIKGTVNLRLLLSATPPFVRTGTFSLPSLPDYDISAKPLARGAFNAMDIPGMKTFVKASIKEVAEAFVRPKAYSLDLDRLLLGREASLRTSHLGVLRILIHGAEDLPKADSMGSCDPYVSISFSKYHKPLYSTRTIGHTRDPVWQEEAFVLVSSDAIEAGERLRLRVCDSDRFSADDDVGVLEVDLTELVDTTSDRLHHRYDPLKGDRPGMRSSGTLEWSVQFCPLWQMSPDESAAKIAKSREDKEVNCEPKDQTPPWWMQWIAKIIDGQDEQWVKDRAGKRKETMAWFTGEKEKDQLEADTKPKENLTCGILQFHIHQCNDLETEPLSGTYSGSHSKRSAAGGPPALAGLVDRTPTENPDPPSAYCEVHLNDKLVYRTRTKQVTPLPYFNAVSERFVRDWTKAKVVFVVRDERNREHDPILGLVSLSLREVFSARSQITRWFPLVGGLGWGRIRLSLLWKPLDMQLSRGISGYDVSTLQLRSFSVSPIDFLRSSDKGFSVIFHTDSDKYELAPSNSEEVGINTPATPSSTRNDRERLASPAKRTRASSVASTCSQSQAEGELEWDLSPRPVRLAIMYRHSCSLLITFVGKKSGMLKKRKVLGMGVIRLNELRDGENNRRVRIWDTTDVAAAIRAEDNVGSEEISTDDLSNEDGRPGTLSRTDSKKMKRLSSNSSIRSTTPAPSHIGYVNVSFVLHPGVSRTHRKVAKRDLRFGKVYEAWEASREVDNGMDKMSVREEITADLKGDDNLDSQDDNSDDDDSEAEDYDDDIREFKSSEGTAAAREGRRRAGSVGITGASLDKGFDGEDDDKDMSERRKHTHALHKRHKGIFQLKIARTGRYVKDKIGAKIYTATNGGGGSDARPRGADMEIEREGTSKI</sequence>
<feature type="domain" description="C2" evidence="7">
    <location>
        <begin position="589"/>
        <end position="714"/>
    </location>
</feature>
<dbReference type="CDD" id="cd04041">
    <property type="entry name" value="C2A_fungal"/>
    <property type="match status" value="1"/>
</dbReference>
<dbReference type="EMBL" id="JBCAWK010000007">
    <property type="protein sequence ID" value="KAK8853111.1"/>
    <property type="molecule type" value="Genomic_DNA"/>
</dbReference>
<dbReference type="PANTHER" id="PTHR47348:SF3">
    <property type="entry name" value="MEIOTICALLY UP-REGULATED GENE 190 PROTEIN"/>
    <property type="match status" value="1"/>
</dbReference>
<dbReference type="InterPro" id="IPR035892">
    <property type="entry name" value="C2_domain_sf"/>
</dbReference>